<dbReference type="InterPro" id="IPR001087">
    <property type="entry name" value="GDSL"/>
</dbReference>
<comment type="similarity">
    <text evidence="2">Belongs to the 'GDSL' lipolytic enzyme family.</text>
</comment>
<evidence type="ECO:0000256" key="5">
    <source>
        <dbReference type="ARBA" id="ARBA00022801"/>
    </source>
</evidence>
<dbReference type="CDD" id="cd01837">
    <property type="entry name" value="SGNH_plant_lipase_like"/>
    <property type="match status" value="2"/>
</dbReference>
<keyword evidence="3" id="KW-0964">Secreted</keyword>
<comment type="caution">
    <text evidence="8">The sequence shown here is derived from an EMBL/GenBank/DDBJ whole genome shotgun (WGS) entry which is preliminary data.</text>
</comment>
<evidence type="ECO:0000256" key="2">
    <source>
        <dbReference type="ARBA" id="ARBA00008668"/>
    </source>
</evidence>
<dbReference type="GO" id="GO:0005576">
    <property type="term" value="C:extracellular region"/>
    <property type="evidence" value="ECO:0007669"/>
    <property type="project" value="UniProtKB-SubCell"/>
</dbReference>
<protein>
    <recommendedName>
        <fullName evidence="10">GDSL esterase/lipase At1g29670-like</fullName>
    </recommendedName>
</protein>
<evidence type="ECO:0000256" key="6">
    <source>
        <dbReference type="ARBA" id="ARBA00022963"/>
    </source>
</evidence>
<evidence type="ECO:0008006" key="10">
    <source>
        <dbReference type="Google" id="ProtNLM"/>
    </source>
</evidence>
<dbReference type="GO" id="GO:0016042">
    <property type="term" value="P:lipid catabolic process"/>
    <property type="evidence" value="ECO:0007669"/>
    <property type="project" value="UniProtKB-KW"/>
</dbReference>
<dbReference type="EMBL" id="JAEACU010000001">
    <property type="protein sequence ID" value="KAH7545077.1"/>
    <property type="molecule type" value="Genomic_DNA"/>
</dbReference>
<proteinExistence type="inferred from homology"/>
<dbReference type="Gene3D" id="3.40.50.1110">
    <property type="entry name" value="SGNH hydrolase"/>
    <property type="match status" value="2"/>
</dbReference>
<organism evidence="8 9">
    <name type="scientific">Ziziphus jujuba var. spinosa</name>
    <dbReference type="NCBI Taxonomy" id="714518"/>
    <lineage>
        <taxon>Eukaryota</taxon>
        <taxon>Viridiplantae</taxon>
        <taxon>Streptophyta</taxon>
        <taxon>Embryophyta</taxon>
        <taxon>Tracheophyta</taxon>
        <taxon>Spermatophyta</taxon>
        <taxon>Magnoliopsida</taxon>
        <taxon>eudicotyledons</taxon>
        <taxon>Gunneridae</taxon>
        <taxon>Pentapetalae</taxon>
        <taxon>rosids</taxon>
        <taxon>fabids</taxon>
        <taxon>Rosales</taxon>
        <taxon>Rhamnaceae</taxon>
        <taxon>Paliureae</taxon>
        <taxon>Ziziphus</taxon>
    </lineage>
</organism>
<dbReference type="PANTHER" id="PTHR45650">
    <property type="entry name" value="GDSL-LIKE LIPASE/ACYLHYDROLASE-RELATED"/>
    <property type="match status" value="1"/>
</dbReference>
<name>A0A978VZE3_ZIZJJ</name>
<sequence length="694" mass="76674">MDFFFFFLVGIISMMKRMWGVCGMVVLVFGLWSSSSSVVRAAPQVPCYFIFGDSLVDNGNNNQLQSLARADYLPYGIDFGGPTGRFSNGKTTVDVIAELLGFDDYIPPFVSARGQDILKGVNYASAAAGIREETGRQLGGRISFSGQVRNYQNTVSQVVNLLGSEDAAADYLKKCIYSIGLGSNDYLNNYFMPTFYSTSNQYTPDQYAGVLIQQYTEQLKLLYNYGARKFVLFGVGQIGCSPNELAQNSPDGRTCVQRINSANQIFNSRLKSLVDQFNANNADAKFIFVDSYGIFQDIINSPATYGLGSSLLYHSNPPLSVFFAMASGMKYIWWVVVTIMGLSIVVSSTMQEWDEVGEDHPPQVPCFFIFGDSLADSGNNNLLITLAKVNYQPYGIDFPHGPTGRFCNGRTTVDIIAELLGFDNYIPPFATANGSEILRGVNYASGSAGILKETGKHLGDCISFGRQLKNHWITVSRISDILGDKNSAKKHLNKCLYWVEMGNNDYINNYFMPQHYPTSLLFTPEQYADFLIQKYSRQILKLYKFGARKLALIGLGQIGCTPNAMSTHGTNGSIACVENMNNAVTFLNAKLKSLVDDFNTNFTDAEFIYVDAHTTTESQNHNSVPAGFEVLTSGCCPVNEIGQCIPSQTPCKNRALYYFWDSFHPSEAANLITAGSIYIKYLTQLVGSFNKSSI</sequence>
<dbReference type="GO" id="GO:0016788">
    <property type="term" value="F:hydrolase activity, acting on ester bonds"/>
    <property type="evidence" value="ECO:0007669"/>
    <property type="project" value="InterPro"/>
</dbReference>
<dbReference type="Proteomes" id="UP000813462">
    <property type="component" value="Unassembled WGS sequence"/>
</dbReference>
<dbReference type="InterPro" id="IPR051238">
    <property type="entry name" value="GDSL_esterase/lipase"/>
</dbReference>
<evidence type="ECO:0000256" key="1">
    <source>
        <dbReference type="ARBA" id="ARBA00004613"/>
    </source>
</evidence>
<keyword evidence="7" id="KW-0443">Lipid metabolism</keyword>
<evidence type="ECO:0000256" key="7">
    <source>
        <dbReference type="ARBA" id="ARBA00023098"/>
    </source>
</evidence>
<dbReference type="AlphaFoldDB" id="A0A978VZE3"/>
<evidence type="ECO:0000313" key="8">
    <source>
        <dbReference type="EMBL" id="KAH7545077.1"/>
    </source>
</evidence>
<dbReference type="InterPro" id="IPR036514">
    <property type="entry name" value="SGNH_hydro_sf"/>
</dbReference>
<dbReference type="InterPro" id="IPR035669">
    <property type="entry name" value="SGNH_plant_lipase-like"/>
</dbReference>
<keyword evidence="4" id="KW-0732">Signal</keyword>
<dbReference type="Pfam" id="PF00657">
    <property type="entry name" value="Lipase_GDSL"/>
    <property type="match status" value="2"/>
</dbReference>
<comment type="subcellular location">
    <subcellularLocation>
        <location evidence="1">Secreted</location>
    </subcellularLocation>
</comment>
<gene>
    <name evidence="8" type="ORF">FEM48_Zijuj01G0054900</name>
</gene>
<evidence type="ECO:0000313" key="9">
    <source>
        <dbReference type="Proteomes" id="UP000813462"/>
    </source>
</evidence>
<reference evidence="8" key="1">
    <citation type="journal article" date="2021" name="Front. Plant Sci.">
        <title>Chromosome-Scale Genome Assembly for Chinese Sour Jujube and Insights Into Its Genome Evolution and Domestication Signature.</title>
        <authorList>
            <person name="Shen L.-Y."/>
            <person name="Luo H."/>
            <person name="Wang X.-L."/>
            <person name="Wang X.-M."/>
            <person name="Qiu X.-J."/>
            <person name="Liu H."/>
            <person name="Zhou S.-S."/>
            <person name="Jia K.-H."/>
            <person name="Nie S."/>
            <person name="Bao Y.-T."/>
            <person name="Zhang R.-G."/>
            <person name="Yun Q.-Z."/>
            <person name="Chai Y.-H."/>
            <person name="Lu J.-Y."/>
            <person name="Li Y."/>
            <person name="Zhao S.-W."/>
            <person name="Mao J.-F."/>
            <person name="Jia S.-G."/>
            <person name="Mao Y.-M."/>
        </authorList>
    </citation>
    <scope>NUCLEOTIDE SEQUENCE</scope>
    <source>
        <strain evidence="8">AT0</strain>
        <tissue evidence="8">Leaf</tissue>
    </source>
</reference>
<evidence type="ECO:0000256" key="4">
    <source>
        <dbReference type="ARBA" id="ARBA00022729"/>
    </source>
</evidence>
<evidence type="ECO:0000256" key="3">
    <source>
        <dbReference type="ARBA" id="ARBA00022525"/>
    </source>
</evidence>
<dbReference type="SUPFAM" id="SSF52266">
    <property type="entry name" value="SGNH hydrolase"/>
    <property type="match status" value="1"/>
</dbReference>
<accession>A0A978VZE3</accession>
<dbReference type="PANTHER" id="PTHR45650:SF75">
    <property type="entry name" value="GDSL-LIKE LIPASE_ACYLHYDROLASE"/>
    <property type="match status" value="1"/>
</dbReference>
<dbReference type="FunFam" id="3.40.50.1110:FF:000003">
    <property type="entry name" value="GDSL esterase/lipase APG"/>
    <property type="match status" value="2"/>
</dbReference>
<keyword evidence="5" id="KW-0378">Hydrolase</keyword>
<keyword evidence="6" id="KW-0442">Lipid degradation</keyword>